<sequence length="424" mass="48848">MKRLLVILIMLGLILTGCAGIKETTKGEESPEEVITQQETKEPVESETAETEEPSKPEESTSPDGWDVSIGSKVWGDKTPLNEADVPEVCRGTIIDWMYTDFGLVIISSDKYVGFIKDGKLVKTWDTEVDPDNFLFDASLFNEHAKYRYYGYVGNSIVRILDELVEYETRSLAQYEFTGINWYSYYILSDNLYFWSPSCNALVDTMVVETYTKNGYTFYRKINNDIYVVDATPFTIGRQTQEYVNAHPLTPVYLGNGSMLDYYTQLNPRAGESNSLNACKEFEERYGLDTLIYGNPTDTIDVRDFIDYATESRNHIFDHYNIPTENTEEMFKFDNIYLHGHLGHLRVFYKNGAIDYLSWTCYDHSWDIYDDLHDYFLTYGPAGEARTPRDGQIEESAIVDGYNVFAGYEDSDHGQYTYAFILYQ</sequence>
<name>A0A1H6X6A5_9FIRM</name>
<dbReference type="AlphaFoldDB" id="A0A1H6X6A5"/>
<organism evidence="2 3">
    <name type="scientific">Sharpea azabuensis</name>
    <dbReference type="NCBI Taxonomy" id="322505"/>
    <lineage>
        <taxon>Bacteria</taxon>
        <taxon>Bacillati</taxon>
        <taxon>Bacillota</taxon>
        <taxon>Erysipelotrichia</taxon>
        <taxon>Erysipelotrichales</taxon>
        <taxon>Coprobacillaceae</taxon>
        <taxon>Sharpea</taxon>
    </lineage>
</organism>
<reference evidence="3" key="1">
    <citation type="submission" date="2016-10" db="EMBL/GenBank/DDBJ databases">
        <authorList>
            <person name="Varghese N."/>
        </authorList>
    </citation>
    <scope>NUCLEOTIDE SEQUENCE [LARGE SCALE GENOMIC DNA]</scope>
    <source>
        <strain evidence="3">DSM 20406</strain>
    </source>
</reference>
<dbReference type="RefSeq" id="WP_074732746.1">
    <property type="nucleotide sequence ID" value="NZ_FNYK01000077.1"/>
</dbReference>
<accession>A0A1H6X6A5</accession>
<dbReference type="Proteomes" id="UP000183028">
    <property type="component" value="Unassembled WGS sequence"/>
</dbReference>
<proteinExistence type="predicted"/>
<evidence type="ECO:0000313" key="2">
    <source>
        <dbReference type="EMBL" id="SEJ22127.1"/>
    </source>
</evidence>
<evidence type="ECO:0000313" key="3">
    <source>
        <dbReference type="Proteomes" id="UP000183028"/>
    </source>
</evidence>
<dbReference type="PROSITE" id="PS51257">
    <property type="entry name" value="PROKAR_LIPOPROTEIN"/>
    <property type="match status" value="1"/>
</dbReference>
<feature type="region of interest" description="Disordered" evidence="1">
    <location>
        <begin position="25"/>
        <end position="67"/>
    </location>
</feature>
<protein>
    <submittedName>
        <fullName evidence="2">Uncharacterized protein</fullName>
    </submittedName>
</protein>
<keyword evidence="3" id="KW-1185">Reference proteome</keyword>
<gene>
    <name evidence="2" type="ORF">SAMN04487834_10776</name>
</gene>
<dbReference type="EMBL" id="FNYK01000077">
    <property type="protein sequence ID" value="SEJ22127.1"/>
    <property type="molecule type" value="Genomic_DNA"/>
</dbReference>
<evidence type="ECO:0000256" key="1">
    <source>
        <dbReference type="SAM" id="MobiDB-lite"/>
    </source>
</evidence>